<feature type="region of interest" description="Disordered" evidence="6">
    <location>
        <begin position="216"/>
        <end position="241"/>
    </location>
</feature>
<dbReference type="EMBL" id="JADGJH010001029">
    <property type="protein sequence ID" value="KAJ3119728.1"/>
    <property type="molecule type" value="Genomic_DNA"/>
</dbReference>
<evidence type="ECO:0000256" key="1">
    <source>
        <dbReference type="ARBA" id="ARBA00004138"/>
    </source>
</evidence>
<dbReference type="GO" id="GO:0005516">
    <property type="term" value="F:calmodulin binding"/>
    <property type="evidence" value="ECO:0007669"/>
    <property type="project" value="TreeGrafter"/>
</dbReference>
<sequence>MAATVQHMLQSTILSRQKANQSAVAIVTTSSDSRRVGGGSFVGGIPTDPLDESIYNMVLRPGVDDRPPQLYKSRFAKSVRSETMKRCGVIKNEDKKVKTGSGIGEKIVISSSRLKAENDGASGNYKVPTGLQKPYKTHVNRIEKNSGLAKKRKDVSKFTPSAKTISKPISNPTSGRIAMAAERRSNASTPVVADPCAWDHIAADAAENATHYIKSPLRGGKDRINDDGSAGLVTGEPGTKIKKGCDEAVPEELLEHWDPFSQEDAKNNANDNETATTVFRSCSPPPTEMASGTVRKHHHLKKGTGGGGNSKNSFNAVINNDGAAAVGATASAGSIGGGSRRRMLPEAERFAVLAGLKSNYQSLMGIYNRLPVTTDTVSKINRKTSIEKQLNLLEQDIKKFSHPNIIIEEGQ</sequence>
<evidence type="ECO:0000256" key="5">
    <source>
        <dbReference type="ARBA" id="ARBA00023273"/>
    </source>
</evidence>
<dbReference type="PANTHER" id="PTHR21490">
    <property type="entry name" value="ENKURIN-RELATED"/>
    <property type="match status" value="1"/>
</dbReference>
<gene>
    <name evidence="8" type="ORF">HK100_000173</name>
</gene>
<comment type="subcellular location">
    <subcellularLocation>
        <location evidence="1">Cell projection</location>
        <location evidence="1">Cilium</location>
    </subcellularLocation>
    <subcellularLocation>
        <location evidence="2">Cytoplasm</location>
        <location evidence="2">Cytoskeleton</location>
    </subcellularLocation>
</comment>
<reference evidence="8" key="1">
    <citation type="submission" date="2020-05" db="EMBL/GenBank/DDBJ databases">
        <title>Phylogenomic resolution of chytrid fungi.</title>
        <authorList>
            <person name="Stajich J.E."/>
            <person name="Amses K."/>
            <person name="Simmons R."/>
            <person name="Seto K."/>
            <person name="Myers J."/>
            <person name="Bonds A."/>
            <person name="Quandt C.A."/>
            <person name="Barry K."/>
            <person name="Liu P."/>
            <person name="Grigoriev I."/>
            <person name="Longcore J.E."/>
            <person name="James T.Y."/>
        </authorList>
    </citation>
    <scope>NUCLEOTIDE SEQUENCE</scope>
    <source>
        <strain evidence="8">JEL0513</strain>
    </source>
</reference>
<comment type="caution">
    <text evidence="8">The sequence shown here is derived from an EMBL/GenBank/DDBJ whole genome shotgun (WGS) entry which is preliminary data.</text>
</comment>
<evidence type="ECO:0000259" key="7">
    <source>
        <dbReference type="PROSITE" id="PS51665"/>
    </source>
</evidence>
<name>A0AAD5XH50_9FUNG</name>
<dbReference type="PANTHER" id="PTHR21490:SF0">
    <property type="entry name" value="ENKURIN"/>
    <property type="match status" value="1"/>
</dbReference>
<dbReference type="Pfam" id="PF13864">
    <property type="entry name" value="Enkurin"/>
    <property type="match status" value="1"/>
</dbReference>
<keyword evidence="4" id="KW-0206">Cytoskeleton</keyword>
<feature type="compositionally biased region" description="Polar residues" evidence="6">
    <location>
        <begin position="158"/>
        <end position="173"/>
    </location>
</feature>
<accession>A0AAD5XH50</accession>
<proteinExistence type="predicted"/>
<evidence type="ECO:0000313" key="8">
    <source>
        <dbReference type="EMBL" id="KAJ3119728.1"/>
    </source>
</evidence>
<dbReference type="InterPro" id="IPR052102">
    <property type="entry name" value="Enkurin_domain-protein"/>
</dbReference>
<evidence type="ECO:0000313" key="9">
    <source>
        <dbReference type="Proteomes" id="UP001211907"/>
    </source>
</evidence>
<evidence type="ECO:0000256" key="2">
    <source>
        <dbReference type="ARBA" id="ARBA00004245"/>
    </source>
</evidence>
<dbReference type="InterPro" id="IPR027012">
    <property type="entry name" value="Enkurin_dom"/>
</dbReference>
<dbReference type="PROSITE" id="PS51665">
    <property type="entry name" value="ENKURIN"/>
    <property type="match status" value="1"/>
</dbReference>
<keyword evidence="3" id="KW-0963">Cytoplasm</keyword>
<feature type="domain" description="Enkurin" evidence="7">
    <location>
        <begin position="316"/>
        <end position="408"/>
    </location>
</feature>
<evidence type="ECO:0000256" key="4">
    <source>
        <dbReference type="ARBA" id="ARBA00023212"/>
    </source>
</evidence>
<evidence type="ECO:0000256" key="6">
    <source>
        <dbReference type="SAM" id="MobiDB-lite"/>
    </source>
</evidence>
<dbReference type="Proteomes" id="UP001211907">
    <property type="component" value="Unassembled WGS sequence"/>
</dbReference>
<keyword evidence="5" id="KW-0966">Cell projection</keyword>
<dbReference type="GO" id="GO:0005856">
    <property type="term" value="C:cytoskeleton"/>
    <property type="evidence" value="ECO:0007669"/>
    <property type="project" value="UniProtKB-SubCell"/>
</dbReference>
<protein>
    <recommendedName>
        <fullName evidence="7">Enkurin domain-containing protein</fullName>
    </recommendedName>
</protein>
<feature type="region of interest" description="Disordered" evidence="6">
    <location>
        <begin position="277"/>
        <end position="310"/>
    </location>
</feature>
<dbReference type="AlphaFoldDB" id="A0AAD5XH50"/>
<organism evidence="8 9">
    <name type="scientific">Physocladia obscura</name>
    <dbReference type="NCBI Taxonomy" id="109957"/>
    <lineage>
        <taxon>Eukaryota</taxon>
        <taxon>Fungi</taxon>
        <taxon>Fungi incertae sedis</taxon>
        <taxon>Chytridiomycota</taxon>
        <taxon>Chytridiomycota incertae sedis</taxon>
        <taxon>Chytridiomycetes</taxon>
        <taxon>Chytridiales</taxon>
        <taxon>Chytriomycetaceae</taxon>
        <taxon>Physocladia</taxon>
    </lineage>
</organism>
<dbReference type="GO" id="GO:0005929">
    <property type="term" value="C:cilium"/>
    <property type="evidence" value="ECO:0007669"/>
    <property type="project" value="UniProtKB-SubCell"/>
</dbReference>
<keyword evidence="9" id="KW-1185">Reference proteome</keyword>
<feature type="region of interest" description="Disordered" evidence="6">
    <location>
        <begin position="146"/>
        <end position="173"/>
    </location>
</feature>
<evidence type="ECO:0000256" key="3">
    <source>
        <dbReference type="ARBA" id="ARBA00022490"/>
    </source>
</evidence>